<name>A0A1G9CHK6_9BACL</name>
<reference evidence="3" key="1">
    <citation type="submission" date="2016-10" db="EMBL/GenBank/DDBJ databases">
        <authorList>
            <person name="Varghese N."/>
            <person name="Submissions S."/>
        </authorList>
    </citation>
    <scope>NUCLEOTIDE SEQUENCE [LARGE SCALE GENOMIC DNA]</scope>
    <source>
        <strain evidence="3">CGMCC 1.8895</strain>
    </source>
</reference>
<dbReference type="InterPro" id="IPR016024">
    <property type="entry name" value="ARM-type_fold"/>
</dbReference>
<dbReference type="SUPFAM" id="SSF48371">
    <property type="entry name" value="ARM repeat"/>
    <property type="match status" value="1"/>
</dbReference>
<dbReference type="Proteomes" id="UP000199008">
    <property type="component" value="Unassembled WGS sequence"/>
</dbReference>
<proteinExistence type="predicted"/>
<evidence type="ECO:0000259" key="1">
    <source>
        <dbReference type="Pfam" id="PF13769"/>
    </source>
</evidence>
<dbReference type="Pfam" id="PF13769">
    <property type="entry name" value="Virulence_fact"/>
    <property type="match status" value="1"/>
</dbReference>
<dbReference type="STRING" id="576118.SAMN05216216_10470"/>
<gene>
    <name evidence="2" type="ORF">SAMN05216216_10470</name>
</gene>
<evidence type="ECO:0000313" key="3">
    <source>
        <dbReference type="Proteomes" id="UP000199008"/>
    </source>
</evidence>
<dbReference type="AlphaFoldDB" id="A0A1G9CHK6"/>
<evidence type="ECO:0000313" key="2">
    <source>
        <dbReference type="EMBL" id="SDK51143.1"/>
    </source>
</evidence>
<protein>
    <submittedName>
        <fullName evidence="2">HEAT repeat-containing protein</fullName>
    </submittedName>
</protein>
<feature type="domain" description="Virulence factor" evidence="1">
    <location>
        <begin position="7"/>
        <end position="85"/>
    </location>
</feature>
<dbReference type="EMBL" id="FNFY01000004">
    <property type="protein sequence ID" value="SDK51143.1"/>
    <property type="molecule type" value="Genomic_DNA"/>
</dbReference>
<dbReference type="InterPro" id="IPR004155">
    <property type="entry name" value="PBS_lyase_HEAT"/>
</dbReference>
<dbReference type="Pfam" id="PF13646">
    <property type="entry name" value="HEAT_2"/>
    <property type="match status" value="1"/>
</dbReference>
<dbReference type="InterPro" id="IPR011989">
    <property type="entry name" value="ARM-like"/>
</dbReference>
<sequence>MNVQILTFKGIPYQIKLNDGEEHRKQLEDRFVNAVSEATMPEDNIIMGRKWEQNSTRYGTPEEVFSEVIEEINALYDEETLDKLVEEAKSKQPPSPKQYRKLSVQEFREAEDWKERLNLLDHMENPTKDDYELLELALKDEKMQVRRTAVYLLAMIEDKETLPYLKAGLEDKAVPVRRTAGDGYSDLGLKEGLNDMYPLLDDRSPIVRWRAAMFIYEVGDKESLPYLYEYQDDSQYDVRLQKEIAIARIEKGEEAMGSVWKQIQERER</sequence>
<dbReference type="Gene3D" id="1.25.10.10">
    <property type="entry name" value="Leucine-rich Repeat Variant"/>
    <property type="match status" value="1"/>
</dbReference>
<organism evidence="2 3">
    <name type="scientific">Lacicoccus qingdaonensis</name>
    <dbReference type="NCBI Taxonomy" id="576118"/>
    <lineage>
        <taxon>Bacteria</taxon>
        <taxon>Bacillati</taxon>
        <taxon>Bacillota</taxon>
        <taxon>Bacilli</taxon>
        <taxon>Bacillales</taxon>
        <taxon>Salinicoccaceae</taxon>
        <taxon>Lacicoccus</taxon>
    </lineage>
</organism>
<keyword evidence="3" id="KW-1185">Reference proteome</keyword>
<accession>A0A1G9CHK6</accession>
<dbReference type="InterPro" id="IPR025989">
    <property type="entry name" value="Virulence_F_dom"/>
</dbReference>
<dbReference type="SMART" id="SM00567">
    <property type="entry name" value="EZ_HEAT"/>
    <property type="match status" value="2"/>
</dbReference>